<name>A0A0F8WRV1_9ZZZZ</name>
<dbReference type="AlphaFoldDB" id="A0A0F8WRV1"/>
<proteinExistence type="predicted"/>
<comment type="caution">
    <text evidence="1">The sequence shown here is derived from an EMBL/GenBank/DDBJ whole genome shotgun (WGS) entry which is preliminary data.</text>
</comment>
<gene>
    <name evidence="1" type="ORF">LCGC14_3118750</name>
</gene>
<dbReference type="Pfam" id="PF18907">
    <property type="entry name" value="DUF5662"/>
    <property type="match status" value="1"/>
</dbReference>
<dbReference type="EMBL" id="LAZR01067700">
    <property type="protein sequence ID" value="KKK51060.1"/>
    <property type="molecule type" value="Genomic_DNA"/>
</dbReference>
<accession>A0A0F8WRV1</accession>
<organism evidence="1">
    <name type="scientific">marine sediment metagenome</name>
    <dbReference type="NCBI Taxonomy" id="412755"/>
    <lineage>
        <taxon>unclassified sequences</taxon>
        <taxon>metagenomes</taxon>
        <taxon>ecological metagenomes</taxon>
    </lineage>
</organism>
<protein>
    <submittedName>
        <fullName evidence="1">Uncharacterized protein</fullName>
    </submittedName>
</protein>
<dbReference type="InterPro" id="IPR043721">
    <property type="entry name" value="DUF5662"/>
</dbReference>
<sequence length="180" mass="21069">MIYLKQLKSVLIHKWYVFRAGKLTGVPLWRLVIHDWSKFTPTELFGYAGNAGGGVSKKKWARAWLHHLHCNPHHPEHWVLSWLGNPDFYNGLGERIETFVTLMPMPETYVREMIADMMATSKRVIGSYDISTWLNQNGPKMHLHDETIALIDKVMKEIGYDTYNRDWSWIWPEITAETTI</sequence>
<evidence type="ECO:0000313" key="1">
    <source>
        <dbReference type="EMBL" id="KKK51060.1"/>
    </source>
</evidence>
<reference evidence="1" key="1">
    <citation type="journal article" date="2015" name="Nature">
        <title>Complex archaea that bridge the gap between prokaryotes and eukaryotes.</title>
        <authorList>
            <person name="Spang A."/>
            <person name="Saw J.H."/>
            <person name="Jorgensen S.L."/>
            <person name="Zaremba-Niedzwiedzka K."/>
            <person name="Martijn J."/>
            <person name="Lind A.E."/>
            <person name="van Eijk R."/>
            <person name="Schleper C."/>
            <person name="Guy L."/>
            <person name="Ettema T.J."/>
        </authorList>
    </citation>
    <scope>NUCLEOTIDE SEQUENCE</scope>
</reference>